<name>A0A3S5AC01_9PLAT</name>
<reference evidence="2" key="1">
    <citation type="submission" date="2018-11" db="EMBL/GenBank/DDBJ databases">
        <authorList>
            <consortium name="Pathogen Informatics"/>
        </authorList>
    </citation>
    <scope>NUCLEOTIDE SEQUENCE</scope>
</reference>
<gene>
    <name evidence="2" type="ORF">PXEA_LOCUS10332</name>
</gene>
<proteinExistence type="predicted"/>
<evidence type="ECO:0000313" key="3">
    <source>
        <dbReference type="Proteomes" id="UP000784294"/>
    </source>
</evidence>
<dbReference type="AlphaFoldDB" id="A0A3S5AC01"/>
<feature type="compositionally biased region" description="Polar residues" evidence="1">
    <location>
        <begin position="46"/>
        <end position="55"/>
    </location>
</feature>
<evidence type="ECO:0000256" key="1">
    <source>
        <dbReference type="SAM" id="MobiDB-lite"/>
    </source>
</evidence>
<comment type="caution">
    <text evidence="2">The sequence shown here is derived from an EMBL/GenBank/DDBJ whole genome shotgun (WGS) entry which is preliminary data.</text>
</comment>
<evidence type="ECO:0000313" key="2">
    <source>
        <dbReference type="EMBL" id="VEL16892.1"/>
    </source>
</evidence>
<dbReference type="EMBL" id="CAAALY010030278">
    <property type="protein sequence ID" value="VEL16892.1"/>
    <property type="molecule type" value="Genomic_DNA"/>
</dbReference>
<accession>A0A3S5AC01</accession>
<protein>
    <submittedName>
        <fullName evidence="2">Uncharacterized protein</fullName>
    </submittedName>
</protein>
<organism evidence="2 3">
    <name type="scientific">Protopolystoma xenopodis</name>
    <dbReference type="NCBI Taxonomy" id="117903"/>
    <lineage>
        <taxon>Eukaryota</taxon>
        <taxon>Metazoa</taxon>
        <taxon>Spiralia</taxon>
        <taxon>Lophotrochozoa</taxon>
        <taxon>Platyhelminthes</taxon>
        <taxon>Monogenea</taxon>
        <taxon>Polyopisthocotylea</taxon>
        <taxon>Polystomatidea</taxon>
        <taxon>Polystomatidae</taxon>
        <taxon>Protopolystoma</taxon>
    </lineage>
</organism>
<feature type="region of interest" description="Disordered" evidence="1">
    <location>
        <begin position="46"/>
        <end position="69"/>
    </location>
</feature>
<sequence length="153" mass="16007">MPTTVGILAPPLGRVRLAIAQLLANLAAILPSLRSRPVDAITSSTASGLSYTSPHSPKDHSSTCPSAFSGCRSAAEQDDSLSTDLVVSAPLLDAPSVSKSNTENTSSMARSESLRWALLHGLLREGILTTLLLINFGVTGFPFTKTAFILSDV</sequence>
<keyword evidence="3" id="KW-1185">Reference proteome</keyword>
<dbReference type="Proteomes" id="UP000784294">
    <property type="component" value="Unassembled WGS sequence"/>
</dbReference>